<sequence>MGVTPDHINYFSLIKTTRKRYRCIQLLSLTNFLTPSTHAKHDSPFPLSYVNSMFLDAFREMGEVVSVRFCRDMALGDRINLSISPVSKMGLEDREEQKVLSFFPVIRLCFDAEAGNEFTTLLCLRFGERLVD</sequence>
<name>A0ABQ7XQ42_BRANA</name>
<gene>
    <name evidence="1" type="ORF">HID58_086356</name>
</gene>
<proteinExistence type="predicted"/>
<accession>A0ABQ7XQ42</accession>
<reference evidence="1 2" key="1">
    <citation type="submission" date="2021-05" db="EMBL/GenBank/DDBJ databases">
        <title>Genome Assembly of Synthetic Allotetraploid Brassica napus Reveals Homoeologous Exchanges between Subgenomes.</title>
        <authorList>
            <person name="Davis J.T."/>
        </authorList>
    </citation>
    <scope>NUCLEOTIDE SEQUENCE [LARGE SCALE GENOMIC DNA]</scope>
    <source>
        <strain evidence="2">cv. Da-Ae</strain>
        <tissue evidence="1">Seedling</tissue>
    </source>
</reference>
<evidence type="ECO:0000313" key="2">
    <source>
        <dbReference type="Proteomes" id="UP000824890"/>
    </source>
</evidence>
<keyword evidence="2" id="KW-1185">Reference proteome</keyword>
<comment type="caution">
    <text evidence="1">The sequence shown here is derived from an EMBL/GenBank/DDBJ whole genome shotgun (WGS) entry which is preliminary data.</text>
</comment>
<dbReference type="EMBL" id="JAGKQM010000019">
    <property type="protein sequence ID" value="KAH0858095.1"/>
    <property type="molecule type" value="Genomic_DNA"/>
</dbReference>
<dbReference type="Proteomes" id="UP000824890">
    <property type="component" value="Unassembled WGS sequence"/>
</dbReference>
<organism evidence="1 2">
    <name type="scientific">Brassica napus</name>
    <name type="common">Rape</name>
    <dbReference type="NCBI Taxonomy" id="3708"/>
    <lineage>
        <taxon>Eukaryota</taxon>
        <taxon>Viridiplantae</taxon>
        <taxon>Streptophyta</taxon>
        <taxon>Embryophyta</taxon>
        <taxon>Tracheophyta</taxon>
        <taxon>Spermatophyta</taxon>
        <taxon>Magnoliopsida</taxon>
        <taxon>eudicotyledons</taxon>
        <taxon>Gunneridae</taxon>
        <taxon>Pentapetalae</taxon>
        <taxon>rosids</taxon>
        <taxon>malvids</taxon>
        <taxon>Brassicales</taxon>
        <taxon>Brassicaceae</taxon>
        <taxon>Brassiceae</taxon>
        <taxon>Brassica</taxon>
    </lineage>
</organism>
<protein>
    <submittedName>
        <fullName evidence="1">Uncharacterized protein</fullName>
    </submittedName>
</protein>
<evidence type="ECO:0000313" key="1">
    <source>
        <dbReference type="EMBL" id="KAH0858095.1"/>
    </source>
</evidence>